<keyword evidence="5 11" id="KW-0032">Aminotransferase</keyword>
<dbReference type="InterPro" id="IPR015424">
    <property type="entry name" value="PyrdxlP-dep_Trfase"/>
</dbReference>
<dbReference type="InterPro" id="IPR015422">
    <property type="entry name" value="PyrdxlP-dep_Trfase_small"/>
</dbReference>
<keyword evidence="6" id="KW-0808">Transferase</keyword>
<dbReference type="NCBIfam" id="TIGR01885">
    <property type="entry name" value="Orn_aminotrans"/>
    <property type="match status" value="1"/>
</dbReference>
<protein>
    <recommendedName>
        <fullName evidence="4">ornithine aminotransferase</fullName>
        <ecNumber evidence="4">2.6.1.13</ecNumber>
    </recommendedName>
    <alternativeName>
        <fullName evidence="8">Ornithine--oxo-acid aminotransferase</fullName>
    </alternativeName>
</protein>
<comment type="similarity">
    <text evidence="3">Belongs to the class-III pyridoxal-phosphate-dependent aminotransferase family.</text>
</comment>
<comment type="pathway">
    <text evidence="2">Amino-acid biosynthesis; L-proline biosynthesis; L-glutamate 5-semialdehyde from L-ornithine: step 1/1.</text>
</comment>
<evidence type="ECO:0000256" key="4">
    <source>
        <dbReference type="ARBA" id="ARBA00012924"/>
    </source>
</evidence>
<dbReference type="PANTHER" id="PTHR11986:SF18">
    <property type="entry name" value="ORNITHINE AMINOTRANSFERASE, MITOCHONDRIAL"/>
    <property type="match status" value="1"/>
</dbReference>
<keyword evidence="10" id="KW-1185">Reference proteome</keyword>
<evidence type="ECO:0000256" key="7">
    <source>
        <dbReference type="ARBA" id="ARBA00022898"/>
    </source>
</evidence>
<proteinExistence type="inferred from homology"/>
<sequence length="558" mass="60606">MGSAGLGCRGDYRTGVQVSGDCTRRPRPKAPPKRRPAPKHSPAPEELEPAVEGRAEDGSVVIGGSSRLAANGLRGRLGGGARPSLKRAAVQGRCHIAVVARVASSRLSSRPSALPAPPGDDEMLSKLARLRSQSVPALCRGLPSATSTATKKSTRGPSSESIFEREAKYGAHNYHPLPVALERGKGIYVWDVEGRKYFDFLSAYSAVNQGHCHPKIVDAMKSQVDKLTLTSRAFYNNVLGEYEEYITKLFNYQKVLPMNTGVEAGETACKLARRWGYVAKGIPRYKAKIIFAAGNFWGRTLSAVSSSTDPSSYEGFGPFMPGFEIIPYNDLPALERALQDPNVAAFMVEPIQGEAGVVVPDPGYLMGVRELCTRHQVLFIADEIQTGLARTGRWLAVDHENVRPDVVLLGKALSGGLYPVSAVLCDDEVMLTIRPGEHGSTYGGNPLGCRVAIASLEVLEEENLAENADRMGTFLRNELLKLPSDIVTAVRGRGLLNAIVIRETKDYDAWKVCLRLRDNGLLAKPTHGDIIRLAPPLVIKEDEVREAVEIINKTILSF</sequence>
<evidence type="ECO:0000313" key="10">
    <source>
        <dbReference type="Proteomes" id="UP001652624"/>
    </source>
</evidence>
<dbReference type="InterPro" id="IPR049704">
    <property type="entry name" value="Aminotrans_3_PPA_site"/>
</dbReference>
<dbReference type="Gene3D" id="3.90.1150.10">
    <property type="entry name" value="Aspartate Aminotransferase, domain 1"/>
    <property type="match status" value="1"/>
</dbReference>
<feature type="compositionally biased region" description="Basic residues" evidence="9">
    <location>
        <begin position="25"/>
        <end position="38"/>
    </location>
</feature>
<evidence type="ECO:0000256" key="1">
    <source>
        <dbReference type="ARBA" id="ARBA00001933"/>
    </source>
</evidence>
<reference evidence="11" key="1">
    <citation type="submission" date="2025-08" db="UniProtKB">
        <authorList>
            <consortium name="RefSeq"/>
        </authorList>
    </citation>
    <scope>IDENTIFICATION</scope>
</reference>
<dbReference type="Pfam" id="PF00202">
    <property type="entry name" value="Aminotran_3"/>
    <property type="match status" value="1"/>
</dbReference>
<comment type="cofactor">
    <cofactor evidence="1">
        <name>pyridoxal 5'-phosphate</name>
        <dbReference type="ChEBI" id="CHEBI:597326"/>
    </cofactor>
</comment>
<evidence type="ECO:0000256" key="9">
    <source>
        <dbReference type="SAM" id="MobiDB-lite"/>
    </source>
</evidence>
<dbReference type="PROSITE" id="PS00600">
    <property type="entry name" value="AA_TRANSFER_CLASS_3"/>
    <property type="match status" value="1"/>
</dbReference>
<evidence type="ECO:0000256" key="8">
    <source>
        <dbReference type="ARBA" id="ARBA00030587"/>
    </source>
</evidence>
<dbReference type="GeneID" id="103110498"/>
<feature type="region of interest" description="Disordered" evidence="9">
    <location>
        <begin position="141"/>
        <end position="161"/>
    </location>
</feature>
<dbReference type="SUPFAM" id="SSF53383">
    <property type="entry name" value="PLP-dependent transferases"/>
    <property type="match status" value="1"/>
</dbReference>
<keyword evidence="7" id="KW-0663">Pyridoxal phosphate</keyword>
<dbReference type="InterPro" id="IPR005814">
    <property type="entry name" value="Aminotrans_3"/>
</dbReference>
<dbReference type="CDD" id="cd00610">
    <property type="entry name" value="OAT_like"/>
    <property type="match status" value="1"/>
</dbReference>
<accession>A0ABM3VRY9</accession>
<feature type="region of interest" description="Disordered" evidence="9">
    <location>
        <begin position="1"/>
        <end position="55"/>
    </location>
</feature>
<evidence type="ECO:0000256" key="5">
    <source>
        <dbReference type="ARBA" id="ARBA00022576"/>
    </source>
</evidence>
<dbReference type="Gene3D" id="3.40.640.10">
    <property type="entry name" value="Type I PLP-dependent aspartate aminotransferase-like (Major domain)"/>
    <property type="match status" value="1"/>
</dbReference>
<dbReference type="EC" id="2.6.1.13" evidence="4"/>
<organism evidence="10 11">
    <name type="scientific">Erinaceus europaeus</name>
    <name type="common">Western European hedgehog</name>
    <dbReference type="NCBI Taxonomy" id="9365"/>
    <lineage>
        <taxon>Eukaryota</taxon>
        <taxon>Metazoa</taxon>
        <taxon>Chordata</taxon>
        <taxon>Craniata</taxon>
        <taxon>Vertebrata</taxon>
        <taxon>Euteleostomi</taxon>
        <taxon>Mammalia</taxon>
        <taxon>Eutheria</taxon>
        <taxon>Laurasiatheria</taxon>
        <taxon>Eulipotyphla</taxon>
        <taxon>Erinaceidae</taxon>
        <taxon>Erinaceinae</taxon>
        <taxon>Erinaceus</taxon>
    </lineage>
</organism>
<evidence type="ECO:0000256" key="3">
    <source>
        <dbReference type="ARBA" id="ARBA00008954"/>
    </source>
</evidence>
<evidence type="ECO:0000256" key="6">
    <source>
        <dbReference type="ARBA" id="ARBA00022679"/>
    </source>
</evidence>
<evidence type="ECO:0000313" key="11">
    <source>
        <dbReference type="RefSeq" id="XP_060027087.1"/>
    </source>
</evidence>
<dbReference type="InterPro" id="IPR010164">
    <property type="entry name" value="Orn_aminotrans"/>
</dbReference>
<evidence type="ECO:0000256" key="2">
    <source>
        <dbReference type="ARBA" id="ARBA00004998"/>
    </source>
</evidence>
<dbReference type="GO" id="GO:0008483">
    <property type="term" value="F:transaminase activity"/>
    <property type="evidence" value="ECO:0007669"/>
    <property type="project" value="UniProtKB-KW"/>
</dbReference>
<dbReference type="InterPro" id="IPR050103">
    <property type="entry name" value="Class-III_PLP-dep_AT"/>
</dbReference>
<dbReference type="Proteomes" id="UP001652624">
    <property type="component" value="Chromosome 14"/>
</dbReference>
<dbReference type="InterPro" id="IPR015421">
    <property type="entry name" value="PyrdxlP-dep_Trfase_major"/>
</dbReference>
<dbReference type="PANTHER" id="PTHR11986">
    <property type="entry name" value="AMINOTRANSFERASE CLASS III"/>
    <property type="match status" value="1"/>
</dbReference>
<gene>
    <name evidence="11" type="primary">OAT</name>
</gene>
<name>A0ABM3VRY9_ERIEU</name>
<dbReference type="RefSeq" id="XP_060027087.1">
    <property type="nucleotide sequence ID" value="XM_060171104.1"/>
</dbReference>